<keyword evidence="5" id="KW-0175">Coiled coil</keyword>
<comment type="subcellular location">
    <subcellularLocation>
        <location evidence="1">Membrane</location>
        <topology evidence="1">Multi-pass membrane protein</topology>
    </subcellularLocation>
</comment>
<gene>
    <name evidence="7" type="ORF">KOR42_30900</name>
</gene>
<name>A0A5C5WQZ2_9PLAN</name>
<organism evidence="7 8">
    <name type="scientific">Thalassoglobus neptunius</name>
    <dbReference type="NCBI Taxonomy" id="1938619"/>
    <lineage>
        <taxon>Bacteria</taxon>
        <taxon>Pseudomonadati</taxon>
        <taxon>Planctomycetota</taxon>
        <taxon>Planctomycetia</taxon>
        <taxon>Planctomycetales</taxon>
        <taxon>Planctomycetaceae</taxon>
        <taxon>Thalassoglobus</taxon>
    </lineage>
</organism>
<accession>A0A5C5WQZ2</accession>
<dbReference type="OrthoDB" id="210533at2"/>
<keyword evidence="4 6" id="KW-0472">Membrane</keyword>
<keyword evidence="8" id="KW-1185">Reference proteome</keyword>
<dbReference type="GO" id="GO:0016020">
    <property type="term" value="C:membrane"/>
    <property type="evidence" value="ECO:0007669"/>
    <property type="project" value="UniProtKB-SubCell"/>
</dbReference>
<evidence type="ECO:0000256" key="4">
    <source>
        <dbReference type="ARBA" id="ARBA00023136"/>
    </source>
</evidence>
<evidence type="ECO:0000256" key="2">
    <source>
        <dbReference type="ARBA" id="ARBA00022692"/>
    </source>
</evidence>
<evidence type="ECO:0000256" key="6">
    <source>
        <dbReference type="SAM" id="Phobius"/>
    </source>
</evidence>
<dbReference type="RefSeq" id="WP_146510582.1">
    <property type="nucleotide sequence ID" value="NZ_SIHI01000007.1"/>
</dbReference>
<evidence type="ECO:0000256" key="3">
    <source>
        <dbReference type="ARBA" id="ARBA00022989"/>
    </source>
</evidence>
<dbReference type="Proteomes" id="UP000317243">
    <property type="component" value="Unassembled WGS sequence"/>
</dbReference>
<feature type="transmembrane region" description="Helical" evidence="6">
    <location>
        <begin position="141"/>
        <end position="162"/>
    </location>
</feature>
<keyword evidence="2 6" id="KW-0812">Transmembrane</keyword>
<dbReference type="AlphaFoldDB" id="A0A5C5WQZ2"/>
<reference evidence="7 8" key="1">
    <citation type="submission" date="2019-02" db="EMBL/GenBank/DDBJ databases">
        <title>Deep-cultivation of Planctomycetes and their phenomic and genomic characterization uncovers novel biology.</title>
        <authorList>
            <person name="Wiegand S."/>
            <person name="Jogler M."/>
            <person name="Boedeker C."/>
            <person name="Pinto D."/>
            <person name="Vollmers J."/>
            <person name="Rivas-Marin E."/>
            <person name="Kohn T."/>
            <person name="Peeters S.H."/>
            <person name="Heuer A."/>
            <person name="Rast P."/>
            <person name="Oberbeckmann S."/>
            <person name="Bunk B."/>
            <person name="Jeske O."/>
            <person name="Meyerdierks A."/>
            <person name="Storesund J.E."/>
            <person name="Kallscheuer N."/>
            <person name="Luecker S."/>
            <person name="Lage O.M."/>
            <person name="Pohl T."/>
            <person name="Merkel B.J."/>
            <person name="Hornburger P."/>
            <person name="Mueller R.-W."/>
            <person name="Bruemmer F."/>
            <person name="Labrenz M."/>
            <person name="Spormann A.M."/>
            <person name="Op Den Camp H."/>
            <person name="Overmann J."/>
            <person name="Amann R."/>
            <person name="Jetten M.S.M."/>
            <person name="Mascher T."/>
            <person name="Medema M.H."/>
            <person name="Devos D.P."/>
            <person name="Kaster A.-K."/>
            <person name="Ovreas L."/>
            <person name="Rohde M."/>
            <person name="Galperin M.Y."/>
            <person name="Jogler C."/>
        </authorList>
    </citation>
    <scope>NUCLEOTIDE SEQUENCE [LARGE SCALE GENOMIC DNA]</scope>
    <source>
        <strain evidence="7 8">KOR42</strain>
    </source>
</reference>
<feature type="transmembrane region" description="Helical" evidence="6">
    <location>
        <begin position="63"/>
        <end position="85"/>
    </location>
</feature>
<evidence type="ECO:0000313" key="7">
    <source>
        <dbReference type="EMBL" id="TWT52222.1"/>
    </source>
</evidence>
<comment type="caution">
    <text evidence="7">The sequence shown here is derived from an EMBL/GenBank/DDBJ whole genome shotgun (WGS) entry which is preliminary data.</text>
</comment>
<dbReference type="EMBL" id="SIHI01000007">
    <property type="protein sequence ID" value="TWT52222.1"/>
    <property type="molecule type" value="Genomic_DNA"/>
</dbReference>
<dbReference type="Gene3D" id="1.20.120.350">
    <property type="entry name" value="Voltage-gated potassium channels. Chain C"/>
    <property type="match status" value="1"/>
</dbReference>
<evidence type="ECO:0000313" key="8">
    <source>
        <dbReference type="Proteomes" id="UP000317243"/>
    </source>
</evidence>
<evidence type="ECO:0008006" key="9">
    <source>
        <dbReference type="Google" id="ProtNLM"/>
    </source>
</evidence>
<dbReference type="InterPro" id="IPR027359">
    <property type="entry name" value="Volt_channel_dom_sf"/>
</dbReference>
<feature type="transmembrane region" description="Helical" evidence="6">
    <location>
        <begin position="174"/>
        <end position="197"/>
    </location>
</feature>
<feature type="transmembrane region" description="Helical" evidence="6">
    <location>
        <begin position="32"/>
        <end position="51"/>
    </location>
</feature>
<evidence type="ECO:0000256" key="1">
    <source>
        <dbReference type="ARBA" id="ARBA00004141"/>
    </source>
</evidence>
<protein>
    <recommendedName>
        <fullName evidence="9">Potassium channel protein</fullName>
    </recommendedName>
</protein>
<sequence length="325" mass="37516">MDSAIRQSEFQLQRHAQVQMNSAQQTELDRRFAPVMFFVTLAFLAIAGVGMHVLQDSESRFTHAAHVCGWTLFGLWIVYISEAILHMRDRGQFRRSDLFICLFPPLRLGARDHIDGTTVWLPWMGWKTASDELAADIELRLSYTMIAIALLILPLLGFEFYFEAKIKEVRSLGMAVQIAQAFIWFAFAAEFILTISLVSKKLKFVKEHLLDLAIICLPMIAFMRAFRLTGAARLSRLSKSARVFRLRGLAMRAWRAILILQIVDRILHRDQEKRLRMLEEQIAEKQKEIQELQDEARLVRESIEAQKLENSDLDQQDAPINARVD</sequence>
<feature type="coiled-coil region" evidence="5">
    <location>
        <begin position="268"/>
        <end position="309"/>
    </location>
</feature>
<evidence type="ECO:0000256" key="5">
    <source>
        <dbReference type="SAM" id="Coils"/>
    </source>
</evidence>
<keyword evidence="3 6" id="KW-1133">Transmembrane helix</keyword>
<proteinExistence type="predicted"/>